<dbReference type="AlphaFoldDB" id="A0A2T0RFD3"/>
<dbReference type="PROSITE" id="PS50893">
    <property type="entry name" value="ABC_TRANSPORTER_2"/>
    <property type="match status" value="1"/>
</dbReference>
<dbReference type="InterPro" id="IPR036640">
    <property type="entry name" value="ABC1_TM_sf"/>
</dbReference>
<keyword evidence="6 7" id="KW-0472">Membrane</keyword>
<comment type="caution">
    <text evidence="10">The sequence shown here is derived from an EMBL/GenBank/DDBJ whole genome shotgun (WGS) entry which is preliminary data.</text>
</comment>
<dbReference type="InterPro" id="IPR027417">
    <property type="entry name" value="P-loop_NTPase"/>
</dbReference>
<dbReference type="Proteomes" id="UP000239209">
    <property type="component" value="Unassembled WGS sequence"/>
</dbReference>
<evidence type="ECO:0000256" key="2">
    <source>
        <dbReference type="ARBA" id="ARBA00022692"/>
    </source>
</evidence>
<keyword evidence="4 10" id="KW-0067">ATP-binding</keyword>
<protein>
    <submittedName>
        <fullName evidence="10">ATP-binding cassette subfamily B protein</fullName>
    </submittedName>
</protein>
<dbReference type="GO" id="GO:0016887">
    <property type="term" value="F:ATP hydrolysis activity"/>
    <property type="evidence" value="ECO:0007669"/>
    <property type="project" value="InterPro"/>
</dbReference>
<dbReference type="InterPro" id="IPR003439">
    <property type="entry name" value="ABC_transporter-like_ATP-bd"/>
</dbReference>
<keyword evidence="2 7" id="KW-0812">Transmembrane</keyword>
<dbReference type="Pfam" id="PF00005">
    <property type="entry name" value="ABC_tran"/>
    <property type="match status" value="1"/>
</dbReference>
<evidence type="ECO:0000256" key="1">
    <source>
        <dbReference type="ARBA" id="ARBA00004651"/>
    </source>
</evidence>
<feature type="transmembrane region" description="Helical" evidence="7">
    <location>
        <begin position="20"/>
        <end position="40"/>
    </location>
</feature>
<dbReference type="GO" id="GO:0015421">
    <property type="term" value="F:ABC-type oligopeptide transporter activity"/>
    <property type="evidence" value="ECO:0007669"/>
    <property type="project" value="TreeGrafter"/>
</dbReference>
<evidence type="ECO:0000313" key="11">
    <source>
        <dbReference type="Proteomes" id="UP000239209"/>
    </source>
</evidence>
<dbReference type="InterPro" id="IPR003593">
    <property type="entry name" value="AAA+_ATPase"/>
</dbReference>
<keyword evidence="5 7" id="KW-1133">Transmembrane helix</keyword>
<evidence type="ECO:0000256" key="3">
    <source>
        <dbReference type="ARBA" id="ARBA00022741"/>
    </source>
</evidence>
<feature type="domain" description="ABC transporter" evidence="8">
    <location>
        <begin position="335"/>
        <end position="569"/>
    </location>
</feature>
<sequence length="573" mass="62406">MTRHRELFRRYVRPQWPRLIVLTVLLFGNIAIELIAPLWVSRFIDGVQSGATNRALITIAILFMVFTAARPIVMGIAGYLSEDVGWRSTNRLRTDLVRHCLNLDLSFHRKHTPGELMERVDGDVSELAEFLSFFVFGVVGRALLSIGIIVMAFLVDYRIGLTLVVAAAAVLIILRTTQRLAVPKSQALRAAKADMSSFLEERLGGRETIRANGGRAHLFEEMDGRIGVLVRRTRAAMVASRYSSSLLELMVALSAVAVLALGAYLLPSGSISLGEIYLGYYYTDLLSFSLIVVTMHMEGLQRASAAIRRIGELTAIQPTVVSGPGHEPDRGSLDIEFENVDFGYGGTQRALDGVSFRLAAGQTLGLLGRTGSGKTTIARLICREQDPTGGAVRIGGADIRDYTLPQLRGLVTMVTQDVQLFHATLRDNLTLFDDSVPDERLLAALDQLHLRKWYESLPDGLDAVLVDGGGSLSAGEAQLVALTRAFLDDPDVVVLDEASSRLDPATERLVETATGRLLEGRTGVVVAHRLHTVRALDHIAVLDQGRIQEIGEQTKLSADPTSRFATLLAGGTS</sequence>
<dbReference type="PANTHER" id="PTHR43394">
    <property type="entry name" value="ATP-DEPENDENT PERMEASE MDL1, MITOCHONDRIAL"/>
    <property type="match status" value="1"/>
</dbReference>
<dbReference type="SUPFAM" id="SSF90123">
    <property type="entry name" value="ABC transporter transmembrane region"/>
    <property type="match status" value="1"/>
</dbReference>
<dbReference type="EMBL" id="PVZG01000027">
    <property type="protein sequence ID" value="PRY19883.1"/>
    <property type="molecule type" value="Genomic_DNA"/>
</dbReference>
<keyword evidence="11" id="KW-1185">Reference proteome</keyword>
<reference evidence="10 11" key="1">
    <citation type="submission" date="2018-03" db="EMBL/GenBank/DDBJ databases">
        <title>Genomic Encyclopedia of Archaeal and Bacterial Type Strains, Phase II (KMG-II): from individual species to whole genera.</title>
        <authorList>
            <person name="Goeker M."/>
        </authorList>
    </citation>
    <scope>NUCLEOTIDE SEQUENCE [LARGE SCALE GENOMIC DNA]</scope>
    <source>
        <strain evidence="10 11">DSM 45348</strain>
    </source>
</reference>
<dbReference type="Gene3D" id="3.40.50.300">
    <property type="entry name" value="P-loop containing nucleotide triphosphate hydrolases"/>
    <property type="match status" value="1"/>
</dbReference>
<organism evidence="10 11">
    <name type="scientific">Pseudosporangium ferrugineum</name>
    <dbReference type="NCBI Taxonomy" id="439699"/>
    <lineage>
        <taxon>Bacteria</taxon>
        <taxon>Bacillati</taxon>
        <taxon>Actinomycetota</taxon>
        <taxon>Actinomycetes</taxon>
        <taxon>Micromonosporales</taxon>
        <taxon>Micromonosporaceae</taxon>
        <taxon>Pseudosporangium</taxon>
    </lineage>
</organism>
<dbReference type="PANTHER" id="PTHR43394:SF1">
    <property type="entry name" value="ATP-BINDING CASSETTE SUB-FAMILY B MEMBER 10, MITOCHONDRIAL"/>
    <property type="match status" value="1"/>
</dbReference>
<dbReference type="OrthoDB" id="9806127at2"/>
<keyword evidence="3" id="KW-0547">Nucleotide-binding</keyword>
<feature type="transmembrane region" description="Helical" evidence="7">
    <location>
        <begin position="278"/>
        <end position="300"/>
    </location>
</feature>
<accession>A0A2T0RFD3</accession>
<name>A0A2T0RFD3_9ACTN</name>
<gene>
    <name evidence="10" type="ORF">CLV70_1278</name>
</gene>
<feature type="transmembrane region" description="Helical" evidence="7">
    <location>
        <begin position="127"/>
        <end position="151"/>
    </location>
</feature>
<feature type="transmembrane region" description="Helical" evidence="7">
    <location>
        <begin position="246"/>
        <end position="266"/>
    </location>
</feature>
<comment type="subcellular location">
    <subcellularLocation>
        <location evidence="1">Cell membrane</location>
        <topology evidence="1">Multi-pass membrane protein</topology>
    </subcellularLocation>
</comment>
<feature type="transmembrane region" description="Helical" evidence="7">
    <location>
        <begin position="55"/>
        <end position="81"/>
    </location>
</feature>
<evidence type="ECO:0000256" key="7">
    <source>
        <dbReference type="SAM" id="Phobius"/>
    </source>
</evidence>
<feature type="transmembrane region" description="Helical" evidence="7">
    <location>
        <begin position="157"/>
        <end position="174"/>
    </location>
</feature>
<dbReference type="InterPro" id="IPR011527">
    <property type="entry name" value="ABC1_TM_dom"/>
</dbReference>
<proteinExistence type="predicted"/>
<evidence type="ECO:0000256" key="6">
    <source>
        <dbReference type="ARBA" id="ARBA00023136"/>
    </source>
</evidence>
<dbReference type="GO" id="GO:0005524">
    <property type="term" value="F:ATP binding"/>
    <property type="evidence" value="ECO:0007669"/>
    <property type="project" value="UniProtKB-KW"/>
</dbReference>
<dbReference type="SMART" id="SM00382">
    <property type="entry name" value="AAA"/>
    <property type="match status" value="1"/>
</dbReference>
<dbReference type="InterPro" id="IPR039421">
    <property type="entry name" value="Type_1_exporter"/>
</dbReference>
<evidence type="ECO:0000256" key="4">
    <source>
        <dbReference type="ARBA" id="ARBA00022840"/>
    </source>
</evidence>
<dbReference type="RefSeq" id="WP_106130838.1">
    <property type="nucleotide sequence ID" value="NZ_PVZG01000027.1"/>
</dbReference>
<dbReference type="PROSITE" id="PS50929">
    <property type="entry name" value="ABC_TM1F"/>
    <property type="match status" value="1"/>
</dbReference>
<dbReference type="GO" id="GO:0005886">
    <property type="term" value="C:plasma membrane"/>
    <property type="evidence" value="ECO:0007669"/>
    <property type="project" value="UniProtKB-SubCell"/>
</dbReference>
<dbReference type="Pfam" id="PF00664">
    <property type="entry name" value="ABC_membrane"/>
    <property type="match status" value="1"/>
</dbReference>
<dbReference type="SUPFAM" id="SSF52540">
    <property type="entry name" value="P-loop containing nucleoside triphosphate hydrolases"/>
    <property type="match status" value="1"/>
</dbReference>
<dbReference type="Gene3D" id="1.20.1560.10">
    <property type="entry name" value="ABC transporter type 1, transmembrane domain"/>
    <property type="match status" value="1"/>
</dbReference>
<feature type="domain" description="ABC transmembrane type-1" evidence="9">
    <location>
        <begin position="20"/>
        <end position="302"/>
    </location>
</feature>
<dbReference type="CDD" id="cd07346">
    <property type="entry name" value="ABC_6TM_exporters"/>
    <property type="match status" value="1"/>
</dbReference>
<evidence type="ECO:0000259" key="9">
    <source>
        <dbReference type="PROSITE" id="PS50929"/>
    </source>
</evidence>
<evidence type="ECO:0000256" key="5">
    <source>
        <dbReference type="ARBA" id="ARBA00022989"/>
    </source>
</evidence>
<evidence type="ECO:0000313" key="10">
    <source>
        <dbReference type="EMBL" id="PRY19883.1"/>
    </source>
</evidence>
<evidence type="ECO:0000259" key="8">
    <source>
        <dbReference type="PROSITE" id="PS50893"/>
    </source>
</evidence>